<dbReference type="AlphaFoldDB" id="A0AAU9JWQ4"/>
<evidence type="ECO:0000313" key="1">
    <source>
        <dbReference type="EMBL" id="CAG9332148.1"/>
    </source>
</evidence>
<gene>
    <name evidence="1" type="ORF">BSTOLATCC_MIC55602</name>
</gene>
<protein>
    <submittedName>
        <fullName evidence="1">Uncharacterized protein</fullName>
    </submittedName>
</protein>
<sequence length="342" mass="39718">MKSSFIKPSRYGLPSPFLERLNPETSQKLTEFSYKKVAAKVRDAIRKNSPANCSQNLLAENPDLDRALELTRQKERNFDKSIKLELSKLHINKEPKLTENSEIVKPSLKIKIIIQEKNTEPSQEKKPIEMPKLKTRLIKEKIKRKKTCSPRANTSFRTDLLTSYLATARHTSMDMTESLPPLIKSTPIHMDPYFKFPKKTSSNESSPRLVEKHGRLNSLDAIMNDCIEFKPTLKPDYEEILRTQKERDDDSKGFLNYVNDLGDILRMAHDERSFNNMMSTRNYNKKLDKNLKNDSNEIQDDMSMVMQKIIDLGGHKVWRLNHTSFMARADKEINSFSRVKPE</sequence>
<dbReference type="Proteomes" id="UP001162131">
    <property type="component" value="Unassembled WGS sequence"/>
</dbReference>
<proteinExistence type="predicted"/>
<dbReference type="EMBL" id="CAJZBQ010000054">
    <property type="protein sequence ID" value="CAG9332148.1"/>
    <property type="molecule type" value="Genomic_DNA"/>
</dbReference>
<reference evidence="1" key="1">
    <citation type="submission" date="2021-09" db="EMBL/GenBank/DDBJ databases">
        <authorList>
            <consortium name="AG Swart"/>
            <person name="Singh M."/>
            <person name="Singh A."/>
            <person name="Seah K."/>
            <person name="Emmerich C."/>
        </authorList>
    </citation>
    <scope>NUCLEOTIDE SEQUENCE</scope>
    <source>
        <strain evidence="1">ATCC30299</strain>
    </source>
</reference>
<name>A0AAU9JWQ4_9CILI</name>
<keyword evidence="2" id="KW-1185">Reference proteome</keyword>
<organism evidence="1 2">
    <name type="scientific">Blepharisma stoltei</name>
    <dbReference type="NCBI Taxonomy" id="1481888"/>
    <lineage>
        <taxon>Eukaryota</taxon>
        <taxon>Sar</taxon>
        <taxon>Alveolata</taxon>
        <taxon>Ciliophora</taxon>
        <taxon>Postciliodesmatophora</taxon>
        <taxon>Heterotrichea</taxon>
        <taxon>Heterotrichida</taxon>
        <taxon>Blepharismidae</taxon>
        <taxon>Blepharisma</taxon>
    </lineage>
</organism>
<evidence type="ECO:0000313" key="2">
    <source>
        <dbReference type="Proteomes" id="UP001162131"/>
    </source>
</evidence>
<comment type="caution">
    <text evidence="1">The sequence shown here is derived from an EMBL/GenBank/DDBJ whole genome shotgun (WGS) entry which is preliminary data.</text>
</comment>
<accession>A0AAU9JWQ4</accession>